<dbReference type="Proteomes" id="UP001139646">
    <property type="component" value="Unassembled WGS sequence"/>
</dbReference>
<dbReference type="Gene3D" id="3.30.2020.30">
    <property type="match status" value="1"/>
</dbReference>
<proteinExistence type="predicted"/>
<keyword evidence="1" id="KW-0479">Metal-binding</keyword>
<gene>
    <name evidence="4" type="ORF">L3081_17455</name>
</gene>
<dbReference type="InterPro" id="IPR010376">
    <property type="entry name" value="GBBH-like_N"/>
</dbReference>
<protein>
    <submittedName>
        <fullName evidence="4">Gamma-butyrobetaine hydroxylase-like domain-containing protein</fullName>
    </submittedName>
</protein>
<comment type="caution">
    <text evidence="4">The sequence shown here is derived from an EMBL/GenBank/DDBJ whole genome shotgun (WGS) entry which is preliminary data.</text>
</comment>
<evidence type="ECO:0000313" key="5">
    <source>
        <dbReference type="Proteomes" id="UP001139646"/>
    </source>
</evidence>
<dbReference type="PANTHER" id="PTHR35303">
    <property type="entry name" value="OS02G0197800 PROTEIN"/>
    <property type="match status" value="1"/>
</dbReference>
<evidence type="ECO:0000313" key="4">
    <source>
        <dbReference type="EMBL" id="MCI2284850.1"/>
    </source>
</evidence>
<accession>A0ABS9X459</accession>
<keyword evidence="2" id="KW-0408">Iron</keyword>
<dbReference type="InterPro" id="IPR038492">
    <property type="entry name" value="GBBH-like_N_sf"/>
</dbReference>
<dbReference type="PANTHER" id="PTHR35303:SF5">
    <property type="entry name" value="OS02G0197800 PROTEIN"/>
    <property type="match status" value="1"/>
</dbReference>
<sequence length="119" mass="14006">MRIKQFTINTNKKSITIHFVHGDTACLDFEYLRVFSPNQQKSTKQQTLVTNKKVVLLLSIENVGKHGFRFVFDDQHSAIYTTEYLNLLITEYEQRWQHYLAEIKNSGHSREAMIDITQL</sequence>
<evidence type="ECO:0000256" key="1">
    <source>
        <dbReference type="ARBA" id="ARBA00022723"/>
    </source>
</evidence>
<keyword evidence="5" id="KW-1185">Reference proteome</keyword>
<reference evidence="4" key="1">
    <citation type="submission" date="2022-01" db="EMBL/GenBank/DDBJ databases">
        <title>Colwellia maritima, isolated from seawater.</title>
        <authorList>
            <person name="Kristyanto S."/>
            <person name="Jung J."/>
            <person name="Jeon C.O."/>
        </authorList>
    </citation>
    <scope>NUCLEOTIDE SEQUENCE</scope>
    <source>
        <strain evidence="4">MSW7</strain>
    </source>
</reference>
<dbReference type="Pfam" id="PF06155">
    <property type="entry name" value="GBBH-like_N"/>
    <property type="match status" value="1"/>
</dbReference>
<feature type="domain" description="Gamma-butyrobetaine hydroxylase-like N-terminal" evidence="3">
    <location>
        <begin position="8"/>
        <end position="85"/>
    </location>
</feature>
<evidence type="ECO:0000259" key="3">
    <source>
        <dbReference type="Pfam" id="PF06155"/>
    </source>
</evidence>
<organism evidence="4 5">
    <name type="scientific">Colwellia maritima</name>
    <dbReference type="NCBI Taxonomy" id="2912588"/>
    <lineage>
        <taxon>Bacteria</taxon>
        <taxon>Pseudomonadati</taxon>
        <taxon>Pseudomonadota</taxon>
        <taxon>Gammaproteobacteria</taxon>
        <taxon>Alteromonadales</taxon>
        <taxon>Colwelliaceae</taxon>
        <taxon>Colwellia</taxon>
    </lineage>
</organism>
<evidence type="ECO:0000256" key="2">
    <source>
        <dbReference type="ARBA" id="ARBA00023004"/>
    </source>
</evidence>
<dbReference type="RefSeq" id="WP_242287313.1">
    <property type="nucleotide sequence ID" value="NZ_JAKKSL010000003.1"/>
</dbReference>
<dbReference type="EMBL" id="JAKKSL010000003">
    <property type="protein sequence ID" value="MCI2284850.1"/>
    <property type="molecule type" value="Genomic_DNA"/>
</dbReference>
<name>A0ABS9X459_9GAMM</name>